<name>A0ABD2PX41_9PLAT</name>
<evidence type="ECO:0000256" key="1">
    <source>
        <dbReference type="SAM" id="Phobius"/>
    </source>
</evidence>
<reference evidence="2 3" key="1">
    <citation type="submission" date="2024-11" db="EMBL/GenBank/DDBJ databases">
        <title>Adaptive evolution of stress response genes in parasites aligns with host niche diversity.</title>
        <authorList>
            <person name="Hahn C."/>
            <person name="Resl P."/>
        </authorList>
    </citation>
    <scope>NUCLEOTIDE SEQUENCE [LARGE SCALE GENOMIC DNA]</scope>
    <source>
        <strain evidence="2">EGGRZ-B1_66</strain>
        <tissue evidence="2">Body</tissue>
    </source>
</reference>
<organism evidence="2 3">
    <name type="scientific">Cichlidogyrus casuarinus</name>
    <dbReference type="NCBI Taxonomy" id="1844966"/>
    <lineage>
        <taxon>Eukaryota</taxon>
        <taxon>Metazoa</taxon>
        <taxon>Spiralia</taxon>
        <taxon>Lophotrochozoa</taxon>
        <taxon>Platyhelminthes</taxon>
        <taxon>Monogenea</taxon>
        <taxon>Monopisthocotylea</taxon>
        <taxon>Dactylogyridea</taxon>
        <taxon>Ancyrocephalidae</taxon>
        <taxon>Cichlidogyrus</taxon>
    </lineage>
</organism>
<evidence type="ECO:0000313" key="2">
    <source>
        <dbReference type="EMBL" id="KAL3311653.1"/>
    </source>
</evidence>
<dbReference type="EMBL" id="JBJKFK010002089">
    <property type="protein sequence ID" value="KAL3311653.1"/>
    <property type="molecule type" value="Genomic_DNA"/>
</dbReference>
<evidence type="ECO:0000313" key="3">
    <source>
        <dbReference type="Proteomes" id="UP001626550"/>
    </source>
</evidence>
<comment type="caution">
    <text evidence="2">The sequence shown here is derived from an EMBL/GenBank/DDBJ whole genome shotgun (WGS) entry which is preliminary data.</text>
</comment>
<dbReference type="AlphaFoldDB" id="A0ABD2PX41"/>
<protein>
    <submittedName>
        <fullName evidence="2">Uncharacterized protein</fullName>
    </submittedName>
</protein>
<gene>
    <name evidence="2" type="ORF">Ciccas_009764</name>
</gene>
<accession>A0ABD2PX41</accession>
<dbReference type="Proteomes" id="UP001626550">
    <property type="component" value="Unassembled WGS sequence"/>
</dbReference>
<keyword evidence="1" id="KW-0472">Membrane</keyword>
<keyword evidence="1" id="KW-0812">Transmembrane</keyword>
<proteinExistence type="predicted"/>
<sequence>MDGVGSNCNCEDMKTGMAKAIVLVSTLSSIYYEKMRQLRRIRMIQEIKRAAIDQANMQSLQDQFLQKLAGEAPVK</sequence>
<keyword evidence="3" id="KW-1185">Reference proteome</keyword>
<feature type="transmembrane region" description="Helical" evidence="1">
    <location>
        <begin position="16"/>
        <end position="33"/>
    </location>
</feature>
<keyword evidence="1" id="KW-1133">Transmembrane helix</keyword>